<comment type="caution">
    <text evidence="2">The sequence shown here is derived from an EMBL/GenBank/DDBJ whole genome shotgun (WGS) entry which is preliminary data.</text>
</comment>
<accession>A0AAW1IBA2</accession>
<feature type="region of interest" description="Disordered" evidence="1">
    <location>
        <begin position="229"/>
        <end position="257"/>
    </location>
</feature>
<proteinExistence type="predicted"/>
<sequence length="257" mass="30138">MSHNEIIYGHVNRKFSHPHVRSRLEKLMGSNVVSLTDRGYMQRLQERILEDYAQNMCKRIATRQAEEMERVKNLVLIGKIPLEHAPPEMANHPVMLIEMYCNKLIDERRAKIKLQKIHIPNYLYWDDTPDPPSGLCIEKGHAFRKNDQSLCTSPERLLIPTEEEEIENRYMFSSEEFENMKYEDPLIKDLKECETVEEMYALADEIIGVLKTITERKEEFTEMQLLESLNQPRESCPPEVPPEPSGRRMSVRPIPTL</sequence>
<dbReference type="AlphaFoldDB" id="A0AAW1IBA2"/>
<evidence type="ECO:0000313" key="3">
    <source>
        <dbReference type="Proteomes" id="UP001458880"/>
    </source>
</evidence>
<name>A0AAW1IBA2_POPJA</name>
<evidence type="ECO:0000256" key="1">
    <source>
        <dbReference type="SAM" id="MobiDB-lite"/>
    </source>
</evidence>
<evidence type="ECO:0000313" key="2">
    <source>
        <dbReference type="EMBL" id="KAK9686467.1"/>
    </source>
</evidence>
<dbReference type="EMBL" id="JASPKY010000703">
    <property type="protein sequence ID" value="KAK9686467.1"/>
    <property type="molecule type" value="Genomic_DNA"/>
</dbReference>
<gene>
    <name evidence="2" type="ORF">QE152_g37174</name>
</gene>
<dbReference type="Proteomes" id="UP001458880">
    <property type="component" value="Unassembled WGS sequence"/>
</dbReference>
<organism evidence="2 3">
    <name type="scientific">Popillia japonica</name>
    <name type="common">Japanese beetle</name>
    <dbReference type="NCBI Taxonomy" id="7064"/>
    <lineage>
        <taxon>Eukaryota</taxon>
        <taxon>Metazoa</taxon>
        <taxon>Ecdysozoa</taxon>
        <taxon>Arthropoda</taxon>
        <taxon>Hexapoda</taxon>
        <taxon>Insecta</taxon>
        <taxon>Pterygota</taxon>
        <taxon>Neoptera</taxon>
        <taxon>Endopterygota</taxon>
        <taxon>Coleoptera</taxon>
        <taxon>Polyphaga</taxon>
        <taxon>Scarabaeiformia</taxon>
        <taxon>Scarabaeidae</taxon>
        <taxon>Rutelinae</taxon>
        <taxon>Popillia</taxon>
    </lineage>
</organism>
<reference evidence="2 3" key="1">
    <citation type="journal article" date="2024" name="BMC Genomics">
        <title>De novo assembly and annotation of Popillia japonica's genome with initial clues to its potential as an invasive pest.</title>
        <authorList>
            <person name="Cucini C."/>
            <person name="Boschi S."/>
            <person name="Funari R."/>
            <person name="Cardaioli E."/>
            <person name="Iannotti N."/>
            <person name="Marturano G."/>
            <person name="Paoli F."/>
            <person name="Bruttini M."/>
            <person name="Carapelli A."/>
            <person name="Frati F."/>
            <person name="Nardi F."/>
        </authorList>
    </citation>
    <scope>NUCLEOTIDE SEQUENCE [LARGE SCALE GENOMIC DNA]</scope>
    <source>
        <strain evidence="2">DMR45628</strain>
    </source>
</reference>
<keyword evidence="3" id="KW-1185">Reference proteome</keyword>
<protein>
    <submittedName>
        <fullName evidence="2">Uncharacterized protein</fullName>
    </submittedName>
</protein>